<sequence>MNRKDDLVLLATGLCAQNSNLFIDRRCGRDRRGEGGGRQSVGWSQRRYQFRSFDDRRQASQEPDKLSKMLNERERVSEPVDGDLIHALYRLLEHLQDRRAIPGKNSQSF</sequence>
<comment type="caution">
    <text evidence="2">The sequence shown here is derived from an EMBL/GenBank/DDBJ whole genome shotgun (WGS) entry which is preliminary data.</text>
</comment>
<proteinExistence type="predicted"/>
<keyword evidence="3" id="KW-1185">Reference proteome</keyword>
<name>A0A3D9H5A5_9PROT</name>
<organism evidence="2 3">
    <name type="scientific">Aestuariispira insulae</name>
    <dbReference type="NCBI Taxonomy" id="1461337"/>
    <lineage>
        <taxon>Bacteria</taxon>
        <taxon>Pseudomonadati</taxon>
        <taxon>Pseudomonadota</taxon>
        <taxon>Alphaproteobacteria</taxon>
        <taxon>Rhodospirillales</taxon>
        <taxon>Kiloniellaceae</taxon>
        <taxon>Aestuariispira</taxon>
    </lineage>
</organism>
<evidence type="ECO:0000256" key="1">
    <source>
        <dbReference type="SAM" id="MobiDB-lite"/>
    </source>
</evidence>
<dbReference type="RefSeq" id="WP_115939000.1">
    <property type="nucleotide sequence ID" value="NZ_QRDW01000014.1"/>
</dbReference>
<gene>
    <name evidence="2" type="ORF">DFP90_11439</name>
</gene>
<reference evidence="2 3" key="1">
    <citation type="submission" date="2018-07" db="EMBL/GenBank/DDBJ databases">
        <title>Genomic Encyclopedia of Type Strains, Phase III (KMG-III): the genomes of soil and plant-associated and newly described type strains.</title>
        <authorList>
            <person name="Whitman W."/>
        </authorList>
    </citation>
    <scope>NUCLEOTIDE SEQUENCE [LARGE SCALE GENOMIC DNA]</scope>
    <source>
        <strain evidence="2 3">CECT 8488</strain>
    </source>
</reference>
<accession>A0A3D9H5A5</accession>
<evidence type="ECO:0000313" key="3">
    <source>
        <dbReference type="Proteomes" id="UP000256845"/>
    </source>
</evidence>
<dbReference type="EMBL" id="QRDW01000014">
    <property type="protein sequence ID" value="RED44677.1"/>
    <property type="molecule type" value="Genomic_DNA"/>
</dbReference>
<feature type="region of interest" description="Disordered" evidence="1">
    <location>
        <begin position="54"/>
        <end position="73"/>
    </location>
</feature>
<dbReference type="Proteomes" id="UP000256845">
    <property type="component" value="Unassembled WGS sequence"/>
</dbReference>
<protein>
    <submittedName>
        <fullName evidence="2">Uncharacterized protein</fullName>
    </submittedName>
</protein>
<evidence type="ECO:0000313" key="2">
    <source>
        <dbReference type="EMBL" id="RED44677.1"/>
    </source>
</evidence>
<dbReference type="AlphaFoldDB" id="A0A3D9H5A5"/>